<reference evidence="1 2" key="1">
    <citation type="submission" date="2019-03" db="EMBL/GenBank/DDBJ databases">
        <title>Burkholderia cepacia outbreak.</title>
        <authorList>
            <person name="Farzana R."/>
            <person name="Walsh T.R."/>
        </authorList>
    </citation>
    <scope>NUCLEOTIDE SEQUENCE [LARGE SCALE GENOMIC DNA]</scope>
    <source>
        <strain evidence="2">d13</strain>
    </source>
</reference>
<evidence type="ECO:0000313" key="1">
    <source>
        <dbReference type="EMBL" id="TEU51356.1"/>
    </source>
</evidence>
<evidence type="ECO:0000313" key="2">
    <source>
        <dbReference type="Proteomes" id="UP000298234"/>
    </source>
</evidence>
<dbReference type="Proteomes" id="UP000298234">
    <property type="component" value="Unassembled WGS sequence"/>
</dbReference>
<organism evidence="1 2">
    <name type="scientific">Burkholderia cepacia</name>
    <name type="common">Pseudomonas cepacia</name>
    <dbReference type="NCBI Taxonomy" id="292"/>
    <lineage>
        <taxon>Bacteria</taxon>
        <taxon>Pseudomonadati</taxon>
        <taxon>Pseudomonadota</taxon>
        <taxon>Betaproteobacteria</taxon>
        <taxon>Burkholderiales</taxon>
        <taxon>Burkholderiaceae</taxon>
        <taxon>Burkholderia</taxon>
        <taxon>Burkholderia cepacia complex</taxon>
    </lineage>
</organism>
<protein>
    <submittedName>
        <fullName evidence="1">Uncharacterized protein</fullName>
    </submittedName>
</protein>
<dbReference type="EMBL" id="SNSQ01000007">
    <property type="protein sequence ID" value="TEU51356.1"/>
    <property type="molecule type" value="Genomic_DNA"/>
</dbReference>
<proteinExistence type="predicted"/>
<comment type="caution">
    <text evidence="1">The sequence shown here is derived from an EMBL/GenBank/DDBJ whole genome shotgun (WGS) entry which is preliminary data.</text>
</comment>
<dbReference type="AlphaFoldDB" id="A0AAX2RVX9"/>
<sequence length="143" mass="15539">MSSKLEIEYIDYCFTATLEVRESGRTGVVDWHLESASRSKSLAWTVFDRYLERNDFADEEDARANIVDWLERLAAPGLGASAEMAKANMVVAGALVTGASTASNASTTSTTSTTSTAEIVGETVIDIASDLDWIEMVAEWLFS</sequence>
<dbReference type="RefSeq" id="WP_134255381.1">
    <property type="nucleotide sequence ID" value="NZ_SNSF01000006.1"/>
</dbReference>
<name>A0AAX2RVX9_BURCE</name>
<gene>
    <name evidence="1" type="ORF">E3D37_08015</name>
</gene>
<accession>A0AAX2RVX9</accession>